<dbReference type="EMBL" id="CYYY01000020">
    <property type="protein sequence ID" value="CUO28271.1"/>
    <property type="molecule type" value="Genomic_DNA"/>
</dbReference>
<name>A0A174DRT1_9FIRM</name>
<reference evidence="1 2" key="1">
    <citation type="submission" date="2015-09" db="EMBL/GenBank/DDBJ databases">
        <authorList>
            <consortium name="Pathogen Informatics"/>
        </authorList>
    </citation>
    <scope>NUCLEOTIDE SEQUENCE [LARGE SCALE GENOMIC DNA]</scope>
    <source>
        <strain evidence="1 2">2789STDY5608866</strain>
    </source>
</reference>
<dbReference type="AlphaFoldDB" id="A0A174DRT1"/>
<evidence type="ECO:0000313" key="2">
    <source>
        <dbReference type="Proteomes" id="UP000095439"/>
    </source>
</evidence>
<evidence type="ECO:0000313" key="1">
    <source>
        <dbReference type="EMBL" id="CUO28271.1"/>
    </source>
</evidence>
<dbReference type="Proteomes" id="UP000095439">
    <property type="component" value="Unassembled WGS sequence"/>
</dbReference>
<gene>
    <name evidence="1" type="ORF">ERS852423_02790</name>
</gene>
<accession>A0A174DRT1</accession>
<sequence length="129" mass="14557">MECRIRHMIVRYFASEWRVKSLLRKYGKLYKGEYSSFPTQPSHTPQNHRHQPLFILEDAAGDMAIRFLQWAADDRQVSQSGKPLCTGASLGAVPKLARGLCPLEPRHVNGVSNPAKCPQDIPSEDLLID</sequence>
<protein>
    <submittedName>
        <fullName evidence="1">Uncharacterized protein</fullName>
    </submittedName>
</protein>
<organism evidence="1 2">
    <name type="scientific">Dorea longicatena</name>
    <dbReference type="NCBI Taxonomy" id="88431"/>
    <lineage>
        <taxon>Bacteria</taxon>
        <taxon>Bacillati</taxon>
        <taxon>Bacillota</taxon>
        <taxon>Clostridia</taxon>
        <taxon>Lachnospirales</taxon>
        <taxon>Lachnospiraceae</taxon>
        <taxon>Dorea</taxon>
    </lineage>
</organism>
<proteinExistence type="predicted"/>